<feature type="compositionally biased region" description="Pro residues" evidence="10">
    <location>
        <begin position="1"/>
        <end position="12"/>
    </location>
</feature>
<evidence type="ECO:0000256" key="5">
    <source>
        <dbReference type="ARBA" id="ARBA00022605"/>
    </source>
</evidence>
<feature type="region of interest" description="Disordered" evidence="10">
    <location>
        <begin position="1"/>
        <end position="26"/>
    </location>
</feature>
<keyword evidence="6 11" id="KW-0812">Transmembrane</keyword>
<feature type="compositionally biased region" description="Pro residues" evidence="10">
    <location>
        <begin position="386"/>
        <end position="420"/>
    </location>
</feature>
<evidence type="ECO:0008006" key="14">
    <source>
        <dbReference type="Google" id="ProtNLM"/>
    </source>
</evidence>
<evidence type="ECO:0000313" key="12">
    <source>
        <dbReference type="EMBL" id="GIG96252.1"/>
    </source>
</evidence>
<evidence type="ECO:0000256" key="11">
    <source>
        <dbReference type="SAM" id="Phobius"/>
    </source>
</evidence>
<dbReference type="InterPro" id="IPR059112">
    <property type="entry name" value="CysZ/EI24"/>
</dbReference>
<organism evidence="12 13">
    <name type="scientific">Plantactinospora mayteni</name>
    <dbReference type="NCBI Taxonomy" id="566021"/>
    <lineage>
        <taxon>Bacteria</taxon>
        <taxon>Bacillati</taxon>
        <taxon>Actinomycetota</taxon>
        <taxon>Actinomycetes</taxon>
        <taxon>Micromonosporales</taxon>
        <taxon>Micromonosporaceae</taxon>
        <taxon>Plantactinospora</taxon>
    </lineage>
</organism>
<evidence type="ECO:0000256" key="6">
    <source>
        <dbReference type="ARBA" id="ARBA00022692"/>
    </source>
</evidence>
<evidence type="ECO:0000256" key="4">
    <source>
        <dbReference type="ARBA" id="ARBA00022519"/>
    </source>
</evidence>
<feature type="region of interest" description="Disordered" evidence="10">
    <location>
        <begin position="381"/>
        <end position="431"/>
    </location>
</feature>
<keyword evidence="2" id="KW-0813">Transport</keyword>
<dbReference type="PANTHER" id="PTHR37468:SF1">
    <property type="entry name" value="SULFATE TRANSPORTER CYSZ"/>
    <property type="match status" value="1"/>
</dbReference>
<reference evidence="12 13" key="1">
    <citation type="submission" date="2021-01" db="EMBL/GenBank/DDBJ databases">
        <title>Whole genome shotgun sequence of Plantactinospora mayteni NBRC 109088.</title>
        <authorList>
            <person name="Komaki H."/>
            <person name="Tamura T."/>
        </authorList>
    </citation>
    <scope>NUCLEOTIDE SEQUENCE [LARGE SCALE GENOMIC DNA]</scope>
    <source>
        <strain evidence="12 13">NBRC 109088</strain>
    </source>
</reference>
<dbReference type="InterPro" id="IPR050480">
    <property type="entry name" value="CysZ-like"/>
</dbReference>
<dbReference type="PANTHER" id="PTHR37468">
    <property type="entry name" value="SULFATE TRANSPORTER CYSZ"/>
    <property type="match status" value="1"/>
</dbReference>
<name>A0ABQ4ENL3_9ACTN</name>
<gene>
    <name evidence="12" type="ORF">Pma05_28250</name>
</gene>
<keyword evidence="5" id="KW-0028">Amino-acid biosynthesis</keyword>
<keyword evidence="7 11" id="KW-1133">Transmembrane helix</keyword>
<keyword evidence="4" id="KW-0997">Cell inner membrane</keyword>
<dbReference type="Proteomes" id="UP000621500">
    <property type="component" value="Unassembled WGS sequence"/>
</dbReference>
<sequence length="431" mass="44153">MRTPEPEPPTPIRPGEAAPPDVPLAGFLPHQVVPAEASALAPVEPPPAAGPSQQWIPRQLPVPDVEALRQASRAVAGGAAQTAASLATGAAQTAASVATGAAQTAATVATGAARTARTAAYRGTRPIVNFGAGIGYFFRGAGRFLGSPALWLYAFAPLVLLALVLFGIAHTVEAGAAAVIGWLTSFAESWPEWIHSTLGGILLWGVRIGVHFALGYLVLPLSIVLGAPCYVLLARRMERRLGTVEPVADATGRAPSLWRACGVAIRQAVLVTLVVQLGWLLLVPLLLVPGLNVFVAIGAVAVFNGFLVGLLMLAIPLHHHGTSTFRGQLRAVWRHRASVIGFGATSGLLLGAPFTSLRALVAPMVFTGAVLLHRRMRRVDATTPGPATPAPLPSPGPLPGPLPVPLPGPGPGPLSGPLPGPGAGAQALPPG</sequence>
<keyword evidence="8" id="KW-0764">Sulfate transport</keyword>
<evidence type="ECO:0000256" key="10">
    <source>
        <dbReference type="SAM" id="MobiDB-lite"/>
    </source>
</evidence>
<evidence type="ECO:0000256" key="7">
    <source>
        <dbReference type="ARBA" id="ARBA00022989"/>
    </source>
</evidence>
<keyword evidence="9 11" id="KW-0472">Membrane</keyword>
<proteinExistence type="predicted"/>
<feature type="transmembrane region" description="Helical" evidence="11">
    <location>
        <begin position="293"/>
        <end position="313"/>
    </location>
</feature>
<evidence type="ECO:0000313" key="13">
    <source>
        <dbReference type="Proteomes" id="UP000621500"/>
    </source>
</evidence>
<comment type="caution">
    <text evidence="12">The sequence shown here is derived from an EMBL/GenBank/DDBJ whole genome shotgun (WGS) entry which is preliminary data.</text>
</comment>
<evidence type="ECO:0000256" key="8">
    <source>
        <dbReference type="ARBA" id="ARBA00023032"/>
    </source>
</evidence>
<feature type="transmembrane region" description="Helical" evidence="11">
    <location>
        <begin position="333"/>
        <end position="350"/>
    </location>
</feature>
<protein>
    <recommendedName>
        <fullName evidence="14">EI24 domain-containing protein</fullName>
    </recommendedName>
</protein>
<feature type="transmembrane region" description="Helical" evidence="11">
    <location>
        <begin position="208"/>
        <end position="233"/>
    </location>
</feature>
<feature type="transmembrane region" description="Helical" evidence="11">
    <location>
        <begin position="149"/>
        <end position="169"/>
    </location>
</feature>
<keyword evidence="3" id="KW-1003">Cell membrane</keyword>
<feature type="transmembrane region" description="Helical" evidence="11">
    <location>
        <begin position="268"/>
        <end position="287"/>
    </location>
</feature>
<comment type="subcellular location">
    <subcellularLocation>
        <location evidence="1">Membrane</location>
        <topology evidence="1">Multi-pass membrane protein</topology>
    </subcellularLocation>
</comment>
<dbReference type="Pfam" id="PF07264">
    <property type="entry name" value="EI24"/>
    <property type="match status" value="1"/>
</dbReference>
<accession>A0ABQ4ENL3</accession>
<evidence type="ECO:0000256" key="1">
    <source>
        <dbReference type="ARBA" id="ARBA00004141"/>
    </source>
</evidence>
<evidence type="ECO:0000256" key="3">
    <source>
        <dbReference type="ARBA" id="ARBA00022475"/>
    </source>
</evidence>
<evidence type="ECO:0000256" key="2">
    <source>
        <dbReference type="ARBA" id="ARBA00022448"/>
    </source>
</evidence>
<keyword evidence="13" id="KW-1185">Reference proteome</keyword>
<evidence type="ECO:0000256" key="9">
    <source>
        <dbReference type="ARBA" id="ARBA00023136"/>
    </source>
</evidence>
<dbReference type="EMBL" id="BONX01000018">
    <property type="protein sequence ID" value="GIG96252.1"/>
    <property type="molecule type" value="Genomic_DNA"/>
</dbReference>